<dbReference type="InterPro" id="IPR015032">
    <property type="entry name" value="ThsB__TIR-like_domain"/>
</dbReference>
<dbReference type="Pfam" id="PF08937">
    <property type="entry name" value="ThsB_TIR"/>
    <property type="match status" value="1"/>
</dbReference>
<proteinExistence type="predicted"/>
<dbReference type="SUPFAM" id="SSF52206">
    <property type="entry name" value="Hypothetical protein MTH538"/>
    <property type="match status" value="1"/>
</dbReference>
<dbReference type="EMBL" id="JALAYX010000003">
    <property type="protein sequence ID" value="MCJ8239510.1"/>
    <property type="molecule type" value="Genomic_DNA"/>
</dbReference>
<gene>
    <name evidence="2" type="ORF">MKJ03_14350</name>
</gene>
<dbReference type="Proteomes" id="UP001522662">
    <property type="component" value="Unassembled WGS sequence"/>
</dbReference>
<keyword evidence="3" id="KW-1185">Reference proteome</keyword>
<reference evidence="2 3" key="1">
    <citation type="submission" date="2022-03" db="EMBL/GenBank/DDBJ databases">
        <title>Rhizobium SSM4.3 sp. nov., isolated from Sediment (Gouqi Island).</title>
        <authorList>
            <person name="Chen G."/>
        </authorList>
    </citation>
    <scope>NUCLEOTIDE SEQUENCE [LARGE SCALE GENOMIC DNA]</scope>
    <source>
        <strain evidence="2 3">SSM4.3</strain>
    </source>
</reference>
<feature type="domain" description="Thoeris protein ThsB TIR-like" evidence="1">
    <location>
        <begin position="6"/>
        <end position="99"/>
    </location>
</feature>
<evidence type="ECO:0000313" key="2">
    <source>
        <dbReference type="EMBL" id="MCJ8239510.1"/>
    </source>
</evidence>
<accession>A0ABT0D294</accession>
<protein>
    <submittedName>
        <fullName evidence="2">TIR domain-containing protein</fullName>
    </submittedName>
</protein>
<sequence length="163" mass="18291">MPRKCFYSFHYAEDNWRVAKVKNIGAVEGQPIVSGNEFEAIKAKGDNAVKSWINENMVGRSTVIVLIGANTAGRKWVDYEIEYAWSQKKALLGIHIHKLLDSDENPTAKGKDPFAKWTIGQQKTPMSNFAKVYDPVGADSKSVYASISDNIENWIEEAIRLRG</sequence>
<name>A0ABT0D294_9HYPH</name>
<organism evidence="2 3">
    <name type="scientific">Peteryoungia algae</name>
    <dbReference type="NCBI Taxonomy" id="2919917"/>
    <lineage>
        <taxon>Bacteria</taxon>
        <taxon>Pseudomonadati</taxon>
        <taxon>Pseudomonadota</taxon>
        <taxon>Alphaproteobacteria</taxon>
        <taxon>Hyphomicrobiales</taxon>
        <taxon>Rhizobiaceae</taxon>
        <taxon>Peteryoungia</taxon>
    </lineage>
</organism>
<evidence type="ECO:0000259" key="1">
    <source>
        <dbReference type="Pfam" id="PF08937"/>
    </source>
</evidence>
<dbReference type="InterPro" id="IPR036490">
    <property type="entry name" value="ThsB_TIR-like_sf"/>
</dbReference>
<evidence type="ECO:0000313" key="3">
    <source>
        <dbReference type="Proteomes" id="UP001522662"/>
    </source>
</evidence>
<comment type="caution">
    <text evidence="2">The sequence shown here is derived from an EMBL/GenBank/DDBJ whole genome shotgun (WGS) entry which is preliminary data.</text>
</comment>
<dbReference type="RefSeq" id="WP_245137076.1">
    <property type="nucleotide sequence ID" value="NZ_CP128477.1"/>
</dbReference>
<dbReference type="Gene3D" id="3.40.50.9200">
    <property type="entry name" value="Hypothetical protein MTH538"/>
    <property type="match status" value="1"/>
</dbReference>